<gene>
    <name evidence="1" type="ORF">HJC23_010259</name>
</gene>
<sequence>MPPIHRFHRQSNHEEFGIDCAPWMESRATSMRRLPKDQAFNNDIRSQVSVGGMFKVSLLLTLALSACVVTYYWHDHDRHIKIGKIDVQRLREVNASDVGEPFYRRWPESKLPPYALKSKNYNTPREASVCFVHVGKTAGSTVGCYLGFSHHCNDTGQLDGVLPMITTHLFHNDVYNCYDDTAHFLFIVRDPIERAKSAFYYSRPDEDCDDSVKKIYNPYYKDCPFWSFEAMIQNGLDLLGDASVDCKIMADQSIKGLGETGPTHFYYNYQYYFEAIPKNAKIIAIRSEYLVEDWNNLEKLFGGRDDTLTPTHLSHNNINVWLAPEDLIFTDESREIVCRALCNEILVYKKILQLAENLVEQEVERSLAELKAKCPEIDLEVCPERLPDIALKIEENRGIDH</sequence>
<organism evidence="1 2">
    <name type="scientific">Cyclotella cryptica</name>
    <dbReference type="NCBI Taxonomy" id="29204"/>
    <lineage>
        <taxon>Eukaryota</taxon>
        <taxon>Sar</taxon>
        <taxon>Stramenopiles</taxon>
        <taxon>Ochrophyta</taxon>
        <taxon>Bacillariophyta</taxon>
        <taxon>Coscinodiscophyceae</taxon>
        <taxon>Thalassiosirophycidae</taxon>
        <taxon>Stephanodiscales</taxon>
        <taxon>Stephanodiscaceae</taxon>
        <taxon>Cyclotella</taxon>
    </lineage>
</organism>
<accession>A0ABD3Q125</accession>
<name>A0ABD3Q125_9STRA</name>
<dbReference type="SUPFAM" id="SSF52540">
    <property type="entry name" value="P-loop containing nucleoside triphosphate hydrolases"/>
    <property type="match status" value="1"/>
</dbReference>
<evidence type="ECO:0000313" key="1">
    <source>
        <dbReference type="EMBL" id="KAL3793687.1"/>
    </source>
</evidence>
<dbReference type="EMBL" id="JABMIG020000089">
    <property type="protein sequence ID" value="KAL3793687.1"/>
    <property type="molecule type" value="Genomic_DNA"/>
</dbReference>
<reference evidence="1 2" key="1">
    <citation type="journal article" date="2020" name="G3 (Bethesda)">
        <title>Improved Reference Genome for Cyclotella cryptica CCMP332, a Model for Cell Wall Morphogenesis, Salinity Adaptation, and Lipid Production in Diatoms (Bacillariophyta).</title>
        <authorList>
            <person name="Roberts W.R."/>
            <person name="Downey K.M."/>
            <person name="Ruck E.C."/>
            <person name="Traller J.C."/>
            <person name="Alverson A.J."/>
        </authorList>
    </citation>
    <scope>NUCLEOTIDE SEQUENCE [LARGE SCALE GENOMIC DNA]</scope>
    <source>
        <strain evidence="1 2">CCMP332</strain>
    </source>
</reference>
<evidence type="ECO:0008006" key="3">
    <source>
        <dbReference type="Google" id="ProtNLM"/>
    </source>
</evidence>
<evidence type="ECO:0000313" key="2">
    <source>
        <dbReference type="Proteomes" id="UP001516023"/>
    </source>
</evidence>
<comment type="caution">
    <text evidence="1">The sequence shown here is derived from an EMBL/GenBank/DDBJ whole genome shotgun (WGS) entry which is preliminary data.</text>
</comment>
<proteinExistence type="predicted"/>
<dbReference type="Gene3D" id="3.40.50.300">
    <property type="entry name" value="P-loop containing nucleotide triphosphate hydrolases"/>
    <property type="match status" value="1"/>
</dbReference>
<keyword evidence="2" id="KW-1185">Reference proteome</keyword>
<dbReference type="Proteomes" id="UP001516023">
    <property type="component" value="Unassembled WGS sequence"/>
</dbReference>
<dbReference type="InterPro" id="IPR027417">
    <property type="entry name" value="P-loop_NTPase"/>
</dbReference>
<protein>
    <recommendedName>
        <fullName evidence="3">Sulfotransferase</fullName>
    </recommendedName>
</protein>
<dbReference type="AlphaFoldDB" id="A0ABD3Q125"/>